<evidence type="ECO:0000313" key="2">
    <source>
        <dbReference type="Ensembl" id="ENSLBEP00000032312.1"/>
    </source>
</evidence>
<reference evidence="2" key="1">
    <citation type="submission" date="2025-08" db="UniProtKB">
        <authorList>
            <consortium name="Ensembl"/>
        </authorList>
    </citation>
    <scope>IDENTIFICATION</scope>
</reference>
<feature type="transmembrane region" description="Helical" evidence="1">
    <location>
        <begin position="25"/>
        <end position="45"/>
    </location>
</feature>
<dbReference type="AlphaFoldDB" id="A0A3Q3GG42"/>
<keyword evidence="1" id="KW-1133">Transmembrane helix</keyword>
<accession>A0A3Q3GG42</accession>
<sequence length="98" mass="11137">MRIVASFFFFFLDLRYIKTLLPLTSLMFSGTCLHLVFAVFLDFLVSPWPCNTSNEYHKLYNWCEPAGCASDHCSVTSAGHIESYCLFALTWISSHSAP</sequence>
<keyword evidence="3" id="KW-1185">Reference proteome</keyword>
<evidence type="ECO:0000313" key="3">
    <source>
        <dbReference type="Proteomes" id="UP000261660"/>
    </source>
</evidence>
<reference evidence="2" key="2">
    <citation type="submission" date="2025-09" db="UniProtKB">
        <authorList>
            <consortium name="Ensembl"/>
        </authorList>
    </citation>
    <scope>IDENTIFICATION</scope>
</reference>
<dbReference type="Ensembl" id="ENSLBET00000033755.1">
    <property type="protein sequence ID" value="ENSLBEP00000032312.1"/>
    <property type="gene ID" value="ENSLBEG00000024361.1"/>
</dbReference>
<organism evidence="2 3">
    <name type="scientific">Labrus bergylta</name>
    <name type="common">ballan wrasse</name>
    <dbReference type="NCBI Taxonomy" id="56723"/>
    <lineage>
        <taxon>Eukaryota</taxon>
        <taxon>Metazoa</taxon>
        <taxon>Chordata</taxon>
        <taxon>Craniata</taxon>
        <taxon>Vertebrata</taxon>
        <taxon>Euteleostomi</taxon>
        <taxon>Actinopterygii</taxon>
        <taxon>Neopterygii</taxon>
        <taxon>Teleostei</taxon>
        <taxon>Neoteleostei</taxon>
        <taxon>Acanthomorphata</taxon>
        <taxon>Eupercaria</taxon>
        <taxon>Labriformes</taxon>
        <taxon>Labridae</taxon>
        <taxon>Labrus</taxon>
    </lineage>
</organism>
<keyword evidence="1" id="KW-0472">Membrane</keyword>
<protein>
    <submittedName>
        <fullName evidence="2">Uncharacterized protein</fullName>
    </submittedName>
</protein>
<evidence type="ECO:0000256" key="1">
    <source>
        <dbReference type="SAM" id="Phobius"/>
    </source>
</evidence>
<dbReference type="Proteomes" id="UP000261660">
    <property type="component" value="Unplaced"/>
</dbReference>
<keyword evidence="1" id="KW-0812">Transmembrane</keyword>
<name>A0A3Q3GG42_9LABR</name>
<dbReference type="InParanoid" id="A0A3Q3GG42"/>
<proteinExistence type="predicted"/>